<evidence type="ECO:0000313" key="5">
    <source>
        <dbReference type="EMBL" id="RZT96332.1"/>
    </source>
</evidence>
<dbReference type="SMART" id="SM00534">
    <property type="entry name" value="MUTSac"/>
    <property type="match status" value="1"/>
</dbReference>
<keyword evidence="3" id="KW-0238">DNA-binding</keyword>
<dbReference type="InterPro" id="IPR045076">
    <property type="entry name" value="MutS"/>
</dbReference>
<sequence length="451" mass="51307">MIFGTDKQTKQDLNLFSKSKGDLSVFDFYNRTKTKGGLLKLENLMESPSCDLNEINQRIETIRFICDHQVKYNFDKDALDFIEHYLNQNTDILRSNLIDSSLTWVKNQIKPSNEYYIITRGVEYVKTYIQGLSVLVNGFNQADVPVFFTKLVQAVGEFEALPRIKKILNSKHDQFSTLELSHLDNLIRSNEKGRVLELLRLTYQLDAYMSVAETAGEKSLAFPEYIESEAPCLKIESFYHPFLEAPVANDIETGSHQNLCFVSGANMAGKSTFLKSIGLCLYLAHVGFPVPAKSMTCSVFKGLYSTINISDDIEKGHSHYYSEVKRVKDIALKIREYKKVFVIFDELFRGTNVKDAYDATLLVTSGFVKIKTSLFFISTHIVEVGHELEKLDGTCFKCFSSRLEEGKPKYDYKLEEGISAERLGLTIVENEKIMEIIEELVAESAAKVKVY</sequence>
<proteinExistence type="predicted"/>
<dbReference type="AlphaFoldDB" id="A0A4Q7VJJ4"/>
<dbReference type="InterPro" id="IPR036187">
    <property type="entry name" value="DNA_mismatch_repair_MutS_sf"/>
</dbReference>
<dbReference type="GO" id="GO:0140664">
    <property type="term" value="F:ATP-dependent DNA damage sensor activity"/>
    <property type="evidence" value="ECO:0007669"/>
    <property type="project" value="InterPro"/>
</dbReference>
<evidence type="ECO:0000256" key="2">
    <source>
        <dbReference type="ARBA" id="ARBA00022840"/>
    </source>
</evidence>
<dbReference type="Gene3D" id="1.10.1420.10">
    <property type="match status" value="1"/>
</dbReference>
<feature type="domain" description="DNA mismatch repair proteins mutS family" evidence="4">
    <location>
        <begin position="257"/>
        <end position="447"/>
    </location>
</feature>
<dbReference type="InterPro" id="IPR027417">
    <property type="entry name" value="P-loop_NTPase"/>
</dbReference>
<evidence type="ECO:0000256" key="1">
    <source>
        <dbReference type="ARBA" id="ARBA00022741"/>
    </source>
</evidence>
<dbReference type="GO" id="GO:0006298">
    <property type="term" value="P:mismatch repair"/>
    <property type="evidence" value="ECO:0007669"/>
    <property type="project" value="InterPro"/>
</dbReference>
<evidence type="ECO:0000313" key="6">
    <source>
        <dbReference type="Proteomes" id="UP000293562"/>
    </source>
</evidence>
<organism evidence="5 6">
    <name type="scientific">Ancylomarina subtilis</name>
    <dbReference type="NCBI Taxonomy" id="1639035"/>
    <lineage>
        <taxon>Bacteria</taxon>
        <taxon>Pseudomonadati</taxon>
        <taxon>Bacteroidota</taxon>
        <taxon>Bacteroidia</taxon>
        <taxon>Marinilabiliales</taxon>
        <taxon>Marinifilaceae</taxon>
        <taxon>Ancylomarina</taxon>
    </lineage>
</organism>
<evidence type="ECO:0000259" key="4">
    <source>
        <dbReference type="SMART" id="SM00534"/>
    </source>
</evidence>
<evidence type="ECO:0000256" key="3">
    <source>
        <dbReference type="ARBA" id="ARBA00023125"/>
    </source>
</evidence>
<keyword evidence="1" id="KW-0547">Nucleotide-binding</keyword>
<dbReference type="InterPro" id="IPR000432">
    <property type="entry name" value="DNA_mismatch_repair_MutS_C"/>
</dbReference>
<dbReference type="SUPFAM" id="SSF52540">
    <property type="entry name" value="P-loop containing nucleoside triphosphate hydrolases"/>
    <property type="match status" value="1"/>
</dbReference>
<dbReference type="GO" id="GO:0030983">
    <property type="term" value="F:mismatched DNA binding"/>
    <property type="evidence" value="ECO:0007669"/>
    <property type="project" value="InterPro"/>
</dbReference>
<dbReference type="Proteomes" id="UP000293562">
    <property type="component" value="Unassembled WGS sequence"/>
</dbReference>
<name>A0A4Q7VJJ4_9BACT</name>
<comment type="caution">
    <text evidence="5">The sequence shown here is derived from an EMBL/GenBank/DDBJ whole genome shotgun (WGS) entry which is preliminary data.</text>
</comment>
<dbReference type="OrthoDB" id="9802448at2"/>
<dbReference type="RefSeq" id="WP_130306220.1">
    <property type="nucleotide sequence ID" value="NZ_SHKN01000001.1"/>
</dbReference>
<keyword evidence="2" id="KW-0067">ATP-binding</keyword>
<gene>
    <name evidence="5" type="ORF">EV201_0970</name>
</gene>
<reference evidence="5 6" key="1">
    <citation type="submission" date="2019-02" db="EMBL/GenBank/DDBJ databases">
        <title>Genomic Encyclopedia of Type Strains, Phase IV (KMG-IV): sequencing the most valuable type-strain genomes for metagenomic binning, comparative biology and taxonomic classification.</title>
        <authorList>
            <person name="Goeker M."/>
        </authorList>
    </citation>
    <scope>NUCLEOTIDE SEQUENCE [LARGE SCALE GENOMIC DNA]</scope>
    <source>
        <strain evidence="5 6">DSM 28825</strain>
    </source>
</reference>
<dbReference type="PANTHER" id="PTHR11361">
    <property type="entry name" value="DNA MISMATCH REPAIR PROTEIN MUTS FAMILY MEMBER"/>
    <property type="match status" value="1"/>
</dbReference>
<dbReference type="Pfam" id="PF00488">
    <property type="entry name" value="MutS_V"/>
    <property type="match status" value="1"/>
</dbReference>
<dbReference type="Gene3D" id="3.40.50.300">
    <property type="entry name" value="P-loop containing nucleotide triphosphate hydrolases"/>
    <property type="match status" value="1"/>
</dbReference>
<dbReference type="PANTHER" id="PTHR11361:SF99">
    <property type="entry name" value="DNA MISMATCH REPAIR PROTEIN"/>
    <property type="match status" value="1"/>
</dbReference>
<keyword evidence="6" id="KW-1185">Reference proteome</keyword>
<protein>
    <submittedName>
        <fullName evidence="5">MutS-like protein</fullName>
    </submittedName>
</protein>
<dbReference type="Pfam" id="PF05192">
    <property type="entry name" value="MutS_III"/>
    <property type="match status" value="1"/>
</dbReference>
<dbReference type="InterPro" id="IPR007696">
    <property type="entry name" value="DNA_mismatch_repair_MutS_core"/>
</dbReference>
<dbReference type="SUPFAM" id="SSF48334">
    <property type="entry name" value="DNA repair protein MutS, domain III"/>
    <property type="match status" value="1"/>
</dbReference>
<dbReference type="GO" id="GO:0005524">
    <property type="term" value="F:ATP binding"/>
    <property type="evidence" value="ECO:0007669"/>
    <property type="project" value="UniProtKB-KW"/>
</dbReference>
<accession>A0A4Q7VJJ4</accession>
<dbReference type="EMBL" id="SHKN01000001">
    <property type="protein sequence ID" value="RZT96332.1"/>
    <property type="molecule type" value="Genomic_DNA"/>
</dbReference>